<evidence type="ECO:0000259" key="3">
    <source>
        <dbReference type="Pfam" id="PF02563"/>
    </source>
</evidence>
<dbReference type="Pfam" id="PF02563">
    <property type="entry name" value="Poly_export"/>
    <property type="match status" value="1"/>
</dbReference>
<sequence>MIRKTFLISFCYTIFAIFSPVLADTLPALEDYRIGTGDILDISVWKDPALTKQVIVLPDGKIHFPLVGEMVAEGRSVAELTSELEKKIVQYVPDPVLSVSVTQIGSMILYVIGKVNKPGHFLLNSRINVLQALSMAGGLNPFAKEKEIRIYRKDGDKTLQFMFNYRDVSEGENLDQNILLHRGDVIVVP</sequence>
<dbReference type="OrthoDB" id="193635at2"/>
<dbReference type="AlphaFoldDB" id="A0A1W1HDT0"/>
<dbReference type="RefSeq" id="WP_080808912.1">
    <property type="nucleotide sequence ID" value="NZ_LT828563.1"/>
</dbReference>
<dbReference type="Gene3D" id="3.30.1950.10">
    <property type="entry name" value="wza like domain"/>
    <property type="match status" value="1"/>
</dbReference>
<dbReference type="Proteomes" id="UP000191931">
    <property type="component" value="Unassembled WGS sequence"/>
</dbReference>
<evidence type="ECO:0000313" key="6">
    <source>
        <dbReference type="Proteomes" id="UP000191931"/>
    </source>
</evidence>
<proteinExistence type="predicted"/>
<dbReference type="Pfam" id="PF10531">
    <property type="entry name" value="SLBB"/>
    <property type="match status" value="1"/>
</dbReference>
<evidence type="ECO:0000256" key="2">
    <source>
        <dbReference type="SAM" id="SignalP"/>
    </source>
</evidence>
<keyword evidence="6" id="KW-1185">Reference proteome</keyword>
<dbReference type="GO" id="GO:0015159">
    <property type="term" value="F:polysaccharide transmembrane transporter activity"/>
    <property type="evidence" value="ECO:0007669"/>
    <property type="project" value="InterPro"/>
</dbReference>
<dbReference type="STRING" id="1246637.MTBBW1_2360013"/>
<evidence type="ECO:0000256" key="1">
    <source>
        <dbReference type="ARBA" id="ARBA00022729"/>
    </source>
</evidence>
<dbReference type="InterPro" id="IPR003715">
    <property type="entry name" value="Poly_export_N"/>
</dbReference>
<keyword evidence="1 2" id="KW-0732">Signal</keyword>
<dbReference type="PANTHER" id="PTHR33619:SF3">
    <property type="entry name" value="POLYSACCHARIDE EXPORT PROTEIN GFCE-RELATED"/>
    <property type="match status" value="1"/>
</dbReference>
<evidence type="ECO:0000259" key="4">
    <source>
        <dbReference type="Pfam" id="PF10531"/>
    </source>
</evidence>
<dbReference type="EMBL" id="FWEV01000153">
    <property type="protein sequence ID" value="SLM30630.1"/>
    <property type="molecule type" value="Genomic_DNA"/>
</dbReference>
<organism evidence="5 6">
    <name type="scientific">Desulfamplus magnetovallimortis</name>
    <dbReference type="NCBI Taxonomy" id="1246637"/>
    <lineage>
        <taxon>Bacteria</taxon>
        <taxon>Pseudomonadati</taxon>
        <taxon>Thermodesulfobacteriota</taxon>
        <taxon>Desulfobacteria</taxon>
        <taxon>Desulfobacterales</taxon>
        <taxon>Desulfobacteraceae</taxon>
        <taxon>Desulfamplus</taxon>
    </lineage>
</organism>
<dbReference type="Gene3D" id="3.10.560.10">
    <property type="entry name" value="Outer membrane lipoprotein wza domain like"/>
    <property type="match status" value="1"/>
</dbReference>
<dbReference type="InterPro" id="IPR019554">
    <property type="entry name" value="Soluble_ligand-bd"/>
</dbReference>
<protein>
    <submittedName>
        <fullName evidence="5">Periplasmic protein involved in polysaccharide export</fullName>
    </submittedName>
</protein>
<gene>
    <name evidence="5" type="ORF">MTBBW1_2360013</name>
</gene>
<dbReference type="InterPro" id="IPR049712">
    <property type="entry name" value="Poly_export"/>
</dbReference>
<dbReference type="PANTHER" id="PTHR33619">
    <property type="entry name" value="POLYSACCHARIDE EXPORT PROTEIN GFCE-RELATED"/>
    <property type="match status" value="1"/>
</dbReference>
<reference evidence="5 6" key="1">
    <citation type="submission" date="2017-03" db="EMBL/GenBank/DDBJ databases">
        <authorList>
            <person name="Afonso C.L."/>
            <person name="Miller P.J."/>
            <person name="Scott M.A."/>
            <person name="Spackman E."/>
            <person name="Goraichik I."/>
            <person name="Dimitrov K.M."/>
            <person name="Suarez D.L."/>
            <person name="Swayne D.E."/>
        </authorList>
    </citation>
    <scope>NUCLEOTIDE SEQUENCE [LARGE SCALE GENOMIC DNA]</scope>
    <source>
        <strain evidence="5">PRJEB14757</strain>
    </source>
</reference>
<feature type="domain" description="Polysaccharide export protein N-terminal" evidence="3">
    <location>
        <begin position="29"/>
        <end position="102"/>
    </location>
</feature>
<accession>A0A1W1HDT0</accession>
<evidence type="ECO:0000313" key="5">
    <source>
        <dbReference type="EMBL" id="SLM30630.1"/>
    </source>
</evidence>
<feature type="chain" id="PRO_5010728875" evidence="2">
    <location>
        <begin position="24"/>
        <end position="189"/>
    </location>
</feature>
<feature type="signal peptide" evidence="2">
    <location>
        <begin position="1"/>
        <end position="23"/>
    </location>
</feature>
<name>A0A1W1HDT0_9BACT</name>
<feature type="domain" description="Soluble ligand binding" evidence="4">
    <location>
        <begin position="109"/>
        <end position="156"/>
    </location>
</feature>